<gene>
    <name evidence="2" type="ORF">CCGE525_26215</name>
</gene>
<sequence>MQSDSLVFFRAWVARPFQIAAIVPSGRALAEIITREITPQTGHVIELGPGTGVFTTKMIDRGVRPEDMTLVEYSQEFAGRLFSRFSGARVLSMDAARLRDLEFPPETSVGAVVSGLPLLTMRASKVTEILEGALRHLRHGGAFYQFTYMSKCPVPQSVLDHLDLTATLIGRTFLNLPPAAVYRITAGRHS</sequence>
<accession>A0A387G291</accession>
<dbReference type="GO" id="GO:0032259">
    <property type="term" value="P:methylation"/>
    <property type="evidence" value="ECO:0007669"/>
    <property type="project" value="UniProtKB-KW"/>
</dbReference>
<dbReference type="SUPFAM" id="SSF53335">
    <property type="entry name" value="S-adenosyl-L-methionine-dependent methyltransferases"/>
    <property type="match status" value="1"/>
</dbReference>
<evidence type="ECO:0000259" key="1">
    <source>
        <dbReference type="Pfam" id="PF13649"/>
    </source>
</evidence>
<dbReference type="FunFam" id="3.40.50.150:FF:000346">
    <property type="entry name" value="Phospholipid N-methyltransferase"/>
    <property type="match status" value="1"/>
</dbReference>
<dbReference type="InterPro" id="IPR041698">
    <property type="entry name" value="Methyltransf_25"/>
</dbReference>
<evidence type="ECO:0000313" key="3">
    <source>
        <dbReference type="Proteomes" id="UP000282195"/>
    </source>
</evidence>
<dbReference type="Pfam" id="PF13649">
    <property type="entry name" value="Methyltransf_25"/>
    <property type="match status" value="1"/>
</dbReference>
<keyword evidence="2" id="KW-0614">Plasmid</keyword>
<dbReference type="OrthoDB" id="9805585at2"/>
<keyword evidence="2" id="KW-0808">Transferase</keyword>
<feature type="domain" description="Methyltransferase" evidence="1">
    <location>
        <begin position="44"/>
        <end position="141"/>
    </location>
</feature>
<name>A0A387G291_9HYPH</name>
<geneLocation type="plasmid" evidence="3">
    <name>prccge525c</name>
</geneLocation>
<dbReference type="EMBL" id="CP032695">
    <property type="protein sequence ID" value="AYG62301.1"/>
    <property type="molecule type" value="Genomic_DNA"/>
</dbReference>
<reference evidence="2 3" key="1">
    <citation type="submission" date="2018-10" db="EMBL/GenBank/DDBJ databases">
        <title>Rhizobium etli, R. leguminosarum and a new Rhizobium genospecies from Phaseolus dumosus.</title>
        <authorList>
            <person name="Ramirez-Puebla S.T."/>
            <person name="Rogel-Hernandez M.A."/>
            <person name="Guerrero G."/>
            <person name="Ormeno-Orrillo E."/>
            <person name="Martinez-Romero J.C."/>
            <person name="Negrete-Yankelevich S."/>
            <person name="Martinez-Romero E."/>
        </authorList>
    </citation>
    <scope>NUCLEOTIDE SEQUENCE [LARGE SCALE GENOMIC DNA]</scope>
    <source>
        <strain evidence="2 3">CCGE525</strain>
        <plasmid evidence="3">prccge525c</plasmid>
    </source>
</reference>
<organism evidence="2 3">
    <name type="scientific">Rhizobium jaguaris</name>
    <dbReference type="NCBI Taxonomy" id="1312183"/>
    <lineage>
        <taxon>Bacteria</taxon>
        <taxon>Pseudomonadati</taxon>
        <taxon>Pseudomonadota</taxon>
        <taxon>Alphaproteobacteria</taxon>
        <taxon>Hyphomicrobiales</taxon>
        <taxon>Rhizobiaceae</taxon>
        <taxon>Rhizobium/Agrobacterium group</taxon>
        <taxon>Rhizobium</taxon>
    </lineage>
</organism>
<dbReference type="InterPro" id="IPR029063">
    <property type="entry name" value="SAM-dependent_MTases_sf"/>
</dbReference>
<proteinExistence type="predicted"/>
<dbReference type="Gene3D" id="3.40.50.150">
    <property type="entry name" value="Vaccinia Virus protein VP39"/>
    <property type="match status" value="1"/>
</dbReference>
<evidence type="ECO:0000313" key="2">
    <source>
        <dbReference type="EMBL" id="AYG62301.1"/>
    </source>
</evidence>
<dbReference type="GO" id="GO:0008168">
    <property type="term" value="F:methyltransferase activity"/>
    <property type="evidence" value="ECO:0007669"/>
    <property type="project" value="UniProtKB-KW"/>
</dbReference>
<dbReference type="CDD" id="cd02440">
    <property type="entry name" value="AdoMet_MTases"/>
    <property type="match status" value="1"/>
</dbReference>
<keyword evidence="2" id="KW-0489">Methyltransferase</keyword>
<protein>
    <submittedName>
        <fullName evidence="2">Methyltransferase domain-containing protein</fullName>
    </submittedName>
</protein>
<dbReference type="Proteomes" id="UP000282195">
    <property type="component" value="Plasmid pRCCGE525c"/>
</dbReference>
<dbReference type="AlphaFoldDB" id="A0A387G291"/>
<dbReference type="KEGG" id="rjg:CCGE525_26215"/>
<dbReference type="RefSeq" id="WP_120707231.1">
    <property type="nucleotide sequence ID" value="NZ_CP032695.1"/>
</dbReference>
<keyword evidence="3" id="KW-1185">Reference proteome</keyword>